<dbReference type="Gene3D" id="3.40.1410.10">
    <property type="entry name" value="Chorismate lyase-like"/>
    <property type="match status" value="1"/>
</dbReference>
<dbReference type="PANTHER" id="PTHR44846">
    <property type="entry name" value="MANNOSYL-D-GLYCERATE TRANSPORT/METABOLISM SYSTEM REPRESSOR MNGR-RELATED"/>
    <property type="match status" value="1"/>
</dbReference>
<name>A0AB39TLN7_9ACTN</name>
<dbReference type="InterPro" id="IPR050679">
    <property type="entry name" value="Bact_HTH_transcr_reg"/>
</dbReference>
<dbReference type="Pfam" id="PF07702">
    <property type="entry name" value="UTRA"/>
    <property type="match status" value="1"/>
</dbReference>
<feature type="domain" description="HTH gntR-type" evidence="4">
    <location>
        <begin position="5"/>
        <end position="73"/>
    </location>
</feature>
<dbReference type="Pfam" id="PF00392">
    <property type="entry name" value="GntR"/>
    <property type="match status" value="1"/>
</dbReference>
<dbReference type="AlphaFoldDB" id="A0AB39TLN7"/>
<accession>A0AB39TLN7</accession>
<dbReference type="GO" id="GO:0003700">
    <property type="term" value="F:DNA-binding transcription factor activity"/>
    <property type="evidence" value="ECO:0007669"/>
    <property type="project" value="InterPro"/>
</dbReference>
<dbReference type="SUPFAM" id="SSF46785">
    <property type="entry name" value="Winged helix' DNA-binding domain"/>
    <property type="match status" value="1"/>
</dbReference>
<organism evidence="5">
    <name type="scientific">Streptomyces sp. Y1</name>
    <dbReference type="NCBI Taxonomy" id="3238634"/>
    <lineage>
        <taxon>Bacteria</taxon>
        <taxon>Bacillati</taxon>
        <taxon>Actinomycetota</taxon>
        <taxon>Actinomycetes</taxon>
        <taxon>Kitasatosporales</taxon>
        <taxon>Streptomycetaceae</taxon>
        <taxon>Streptomyces</taxon>
    </lineage>
</organism>
<dbReference type="InterPro" id="IPR000524">
    <property type="entry name" value="Tscrpt_reg_HTH_GntR"/>
</dbReference>
<dbReference type="SMART" id="SM00866">
    <property type="entry name" value="UTRA"/>
    <property type="match status" value="1"/>
</dbReference>
<dbReference type="PANTHER" id="PTHR44846:SF17">
    <property type="entry name" value="GNTR-FAMILY TRANSCRIPTIONAL REGULATOR"/>
    <property type="match status" value="1"/>
</dbReference>
<dbReference type="SUPFAM" id="SSF64288">
    <property type="entry name" value="Chorismate lyase-like"/>
    <property type="match status" value="1"/>
</dbReference>
<evidence type="ECO:0000256" key="3">
    <source>
        <dbReference type="ARBA" id="ARBA00023163"/>
    </source>
</evidence>
<dbReference type="InterPro" id="IPR011663">
    <property type="entry name" value="UTRA"/>
</dbReference>
<evidence type="ECO:0000256" key="2">
    <source>
        <dbReference type="ARBA" id="ARBA00023125"/>
    </source>
</evidence>
<keyword evidence="1" id="KW-0805">Transcription regulation</keyword>
<dbReference type="Gene3D" id="1.10.10.10">
    <property type="entry name" value="Winged helix-like DNA-binding domain superfamily/Winged helix DNA-binding domain"/>
    <property type="match status" value="1"/>
</dbReference>
<sequence>MAKPIPRYHAIADDLRLQIEKGQLAPGQKLPSEEELTTAYNVSRNTVRLALGRLTEEGLLVSAQGRGSFVRERYAPAVWNWTTMESRSVHEANHTAGDQWASQIAAHGHEPRQEIRVSIRRPPEEVALQLQLDPATALTVVRERIRYVDHEPYALADSYFPEELVRNTPLMLPEDVSAPGGVLASAGLIQVRYSDEITVRMPTREESERLVLPAATPVAVHRRTGYDKDGKPLRVMITTLPGDRHVIRYDVSTD</sequence>
<dbReference type="InterPro" id="IPR028978">
    <property type="entry name" value="Chorismate_lyase_/UTRA_dom_sf"/>
</dbReference>
<dbReference type="InterPro" id="IPR036390">
    <property type="entry name" value="WH_DNA-bd_sf"/>
</dbReference>
<dbReference type="GO" id="GO:0045892">
    <property type="term" value="P:negative regulation of DNA-templated transcription"/>
    <property type="evidence" value="ECO:0007669"/>
    <property type="project" value="TreeGrafter"/>
</dbReference>
<evidence type="ECO:0000259" key="4">
    <source>
        <dbReference type="PROSITE" id="PS50949"/>
    </source>
</evidence>
<keyword evidence="3" id="KW-0804">Transcription</keyword>
<dbReference type="EMBL" id="CP163445">
    <property type="protein sequence ID" value="XDQ80090.1"/>
    <property type="molecule type" value="Genomic_DNA"/>
</dbReference>
<keyword evidence="2" id="KW-0238">DNA-binding</keyword>
<evidence type="ECO:0000313" key="5">
    <source>
        <dbReference type="EMBL" id="XDQ80090.1"/>
    </source>
</evidence>
<gene>
    <name evidence="5" type="ORF">AB2U05_17325</name>
</gene>
<dbReference type="SMART" id="SM00345">
    <property type="entry name" value="HTH_GNTR"/>
    <property type="match status" value="1"/>
</dbReference>
<protein>
    <submittedName>
        <fullName evidence="5">GntR family transcriptional regulator</fullName>
    </submittedName>
</protein>
<dbReference type="GO" id="GO:0003677">
    <property type="term" value="F:DNA binding"/>
    <property type="evidence" value="ECO:0007669"/>
    <property type="project" value="UniProtKB-KW"/>
</dbReference>
<dbReference type="PROSITE" id="PS50949">
    <property type="entry name" value="HTH_GNTR"/>
    <property type="match status" value="1"/>
</dbReference>
<dbReference type="PRINTS" id="PR00035">
    <property type="entry name" value="HTHGNTR"/>
</dbReference>
<proteinExistence type="predicted"/>
<dbReference type="RefSeq" id="WP_369183650.1">
    <property type="nucleotide sequence ID" value="NZ_CP163445.1"/>
</dbReference>
<dbReference type="InterPro" id="IPR036388">
    <property type="entry name" value="WH-like_DNA-bd_sf"/>
</dbReference>
<evidence type="ECO:0000256" key="1">
    <source>
        <dbReference type="ARBA" id="ARBA00023015"/>
    </source>
</evidence>
<reference evidence="5" key="1">
    <citation type="submission" date="2024-07" db="EMBL/GenBank/DDBJ databases">
        <authorList>
            <person name="Yu S.T."/>
        </authorList>
    </citation>
    <scope>NUCLEOTIDE SEQUENCE</scope>
    <source>
        <strain evidence="5">Y1</strain>
    </source>
</reference>
<dbReference type="CDD" id="cd07377">
    <property type="entry name" value="WHTH_GntR"/>
    <property type="match status" value="1"/>
</dbReference>